<feature type="region of interest" description="Disordered" evidence="1">
    <location>
        <begin position="170"/>
        <end position="196"/>
    </location>
</feature>
<name>A0A3S0VG41_9PROT</name>
<sequence>MNTKLCLAVIAASLAVAPVAMAQQTYENDASKAPPSASSTSSGRTDSPVVKSLPGVDPEPWRDNNQARTTDRPMDRSAMNQDGTHHDRMHRDKAQKRAMSGSTGATMDRDVTGSSSRSSMRSTTVNNGDMSTRRGRGQNDLELSQTSLLNQFSAAGYTMVRDFRKDGDRYTAQAQDKNGRWTSVELDPRTSTITPR</sequence>
<feature type="chain" id="PRO_5018548688" description="PepSY domain-containing protein" evidence="2">
    <location>
        <begin position="23"/>
        <end position="196"/>
    </location>
</feature>
<dbReference type="OrthoDB" id="7308098at2"/>
<keyword evidence="2" id="KW-0732">Signal</keyword>
<evidence type="ECO:0000256" key="2">
    <source>
        <dbReference type="SAM" id="SignalP"/>
    </source>
</evidence>
<feature type="compositionally biased region" description="Low complexity" evidence="1">
    <location>
        <begin position="31"/>
        <end position="48"/>
    </location>
</feature>
<evidence type="ECO:0008006" key="5">
    <source>
        <dbReference type="Google" id="ProtNLM"/>
    </source>
</evidence>
<dbReference type="Proteomes" id="UP000280346">
    <property type="component" value="Unassembled WGS sequence"/>
</dbReference>
<dbReference type="EMBL" id="RZIJ01000018">
    <property type="protein sequence ID" value="RUQ67145.1"/>
    <property type="molecule type" value="Genomic_DNA"/>
</dbReference>
<evidence type="ECO:0000313" key="4">
    <source>
        <dbReference type="Proteomes" id="UP000280346"/>
    </source>
</evidence>
<protein>
    <recommendedName>
        <fullName evidence="5">PepSY domain-containing protein</fullName>
    </recommendedName>
</protein>
<comment type="caution">
    <text evidence="3">The sequence shown here is derived from an EMBL/GenBank/DDBJ whole genome shotgun (WGS) entry which is preliminary data.</text>
</comment>
<dbReference type="RefSeq" id="WP_127001495.1">
    <property type="nucleotide sequence ID" value="NZ_JBNPXW010000001.1"/>
</dbReference>
<reference evidence="3 4" key="1">
    <citation type="submission" date="2018-12" db="EMBL/GenBank/DDBJ databases">
        <authorList>
            <person name="Yang Y."/>
        </authorList>
    </citation>
    <scope>NUCLEOTIDE SEQUENCE [LARGE SCALE GENOMIC DNA]</scope>
    <source>
        <strain evidence="3 4">GSF71</strain>
    </source>
</reference>
<accession>A0A3S0VG41</accession>
<organism evidence="3 4">
    <name type="scientific">Azospirillum doebereinerae</name>
    <dbReference type="NCBI Taxonomy" id="92933"/>
    <lineage>
        <taxon>Bacteria</taxon>
        <taxon>Pseudomonadati</taxon>
        <taxon>Pseudomonadota</taxon>
        <taxon>Alphaproteobacteria</taxon>
        <taxon>Rhodospirillales</taxon>
        <taxon>Azospirillaceae</taxon>
        <taxon>Azospirillum</taxon>
    </lineage>
</organism>
<feature type="signal peptide" evidence="2">
    <location>
        <begin position="1"/>
        <end position="22"/>
    </location>
</feature>
<evidence type="ECO:0000256" key="1">
    <source>
        <dbReference type="SAM" id="MobiDB-lite"/>
    </source>
</evidence>
<evidence type="ECO:0000313" key="3">
    <source>
        <dbReference type="EMBL" id="RUQ67145.1"/>
    </source>
</evidence>
<keyword evidence="4" id="KW-1185">Reference proteome</keyword>
<proteinExistence type="predicted"/>
<dbReference type="AlphaFoldDB" id="A0A3S0VG41"/>
<gene>
    <name evidence="3" type="ORF">EJ913_20935</name>
</gene>
<feature type="region of interest" description="Disordered" evidence="1">
    <location>
        <begin position="25"/>
        <end position="137"/>
    </location>
</feature>
<feature type="compositionally biased region" description="Basic and acidic residues" evidence="1">
    <location>
        <begin position="83"/>
        <end position="92"/>
    </location>
</feature>